<evidence type="ECO:0000313" key="9">
    <source>
        <dbReference type="Proteomes" id="UP000536685"/>
    </source>
</evidence>
<protein>
    <submittedName>
        <fullName evidence="8">MFS family permease</fullName>
    </submittedName>
</protein>
<feature type="region of interest" description="Disordered" evidence="5">
    <location>
        <begin position="1"/>
        <end position="25"/>
    </location>
</feature>
<evidence type="ECO:0000256" key="6">
    <source>
        <dbReference type="SAM" id="Phobius"/>
    </source>
</evidence>
<feature type="transmembrane region" description="Helical" evidence="6">
    <location>
        <begin position="362"/>
        <end position="380"/>
    </location>
</feature>
<feature type="transmembrane region" description="Helical" evidence="6">
    <location>
        <begin position="221"/>
        <end position="240"/>
    </location>
</feature>
<feature type="transmembrane region" description="Helical" evidence="6">
    <location>
        <begin position="326"/>
        <end position="350"/>
    </location>
</feature>
<feature type="transmembrane region" description="Helical" evidence="6">
    <location>
        <begin position="102"/>
        <end position="121"/>
    </location>
</feature>
<dbReference type="InterPro" id="IPR036259">
    <property type="entry name" value="MFS_trans_sf"/>
</dbReference>
<evidence type="ECO:0000256" key="5">
    <source>
        <dbReference type="SAM" id="MobiDB-lite"/>
    </source>
</evidence>
<dbReference type="InterPro" id="IPR011701">
    <property type="entry name" value="MFS"/>
</dbReference>
<evidence type="ECO:0000256" key="4">
    <source>
        <dbReference type="ARBA" id="ARBA00023136"/>
    </source>
</evidence>
<dbReference type="Pfam" id="PF07690">
    <property type="entry name" value="MFS_1"/>
    <property type="match status" value="2"/>
</dbReference>
<feature type="domain" description="Major facilitator superfamily (MFS) profile" evidence="7">
    <location>
        <begin position="37"/>
        <end position="487"/>
    </location>
</feature>
<evidence type="ECO:0000256" key="2">
    <source>
        <dbReference type="ARBA" id="ARBA00022692"/>
    </source>
</evidence>
<reference evidence="8 9" key="1">
    <citation type="submission" date="2020-08" db="EMBL/GenBank/DDBJ databases">
        <title>Sequencing the genomes of 1000 actinobacteria strains.</title>
        <authorList>
            <person name="Klenk H.-P."/>
        </authorList>
    </citation>
    <scope>NUCLEOTIDE SEQUENCE [LARGE SCALE GENOMIC DNA]</scope>
    <source>
        <strain evidence="8 9">DSM 105784</strain>
    </source>
</reference>
<feature type="transmembrane region" description="Helical" evidence="6">
    <location>
        <begin position="160"/>
        <end position="182"/>
    </location>
</feature>
<dbReference type="Proteomes" id="UP000536685">
    <property type="component" value="Unassembled WGS sequence"/>
</dbReference>
<feature type="transmembrane region" description="Helical" evidence="6">
    <location>
        <begin position="188"/>
        <end position="209"/>
    </location>
</feature>
<dbReference type="AlphaFoldDB" id="A0A841AH00"/>
<evidence type="ECO:0000313" key="8">
    <source>
        <dbReference type="EMBL" id="MBB5841684.1"/>
    </source>
</evidence>
<feature type="transmembrane region" description="Helical" evidence="6">
    <location>
        <begin position="461"/>
        <end position="482"/>
    </location>
</feature>
<dbReference type="CDD" id="cd17504">
    <property type="entry name" value="MFS_MMR_MDR_like"/>
    <property type="match status" value="1"/>
</dbReference>
<feature type="transmembrane region" description="Helical" evidence="6">
    <location>
        <begin position="127"/>
        <end position="148"/>
    </location>
</feature>
<comment type="subcellular location">
    <subcellularLocation>
        <location evidence="1">Cell membrane</location>
        <topology evidence="1">Multi-pass membrane protein</topology>
    </subcellularLocation>
</comment>
<organism evidence="8 9">
    <name type="scientific">Conyzicola lurida</name>
    <dbReference type="NCBI Taxonomy" id="1172621"/>
    <lineage>
        <taxon>Bacteria</taxon>
        <taxon>Bacillati</taxon>
        <taxon>Actinomycetota</taxon>
        <taxon>Actinomycetes</taxon>
        <taxon>Micrococcales</taxon>
        <taxon>Microbacteriaceae</taxon>
        <taxon>Conyzicola</taxon>
    </lineage>
</organism>
<keyword evidence="2 6" id="KW-0812">Transmembrane</keyword>
<accession>A0A841AH00</accession>
<feature type="transmembrane region" description="Helical" evidence="6">
    <location>
        <begin position="246"/>
        <end position="270"/>
    </location>
</feature>
<sequence>MTKSPSSGSTHGPADDDGGLSARDRRRLTRVHSDRTIIATLAGTGLIAAFMQTLVTPIIPELPQLLDSVPSDTSWVLTSTLLAAAISTPISGRLGDMYGKRCIVLVLLTFMAVGSVVAALSDSVIPMIVGRSLQGIGLGVIALGISILRDVIHPKNLGGAVALVSATLGIGGAIGLPVAAVIAENFSWHYLFWLATLLSLVAIAAVAWVVPVSTLRTAGRFDFVGALGLGVGLIGILLGVSKGTEWGWASPGILGLLIGGVVVLVGWGFYELRSDHALIDLRVAARRPVLLTNLASISVGFAFFITSASLPILLQGATTTGVAFGLPLLLASLCLMPLGLVMFFTSPLAARLSGAKGPRTSLILGTAILAVTYGAAIFLTTEIWHVVLISLFVGLGVGTAYAAMPTLIMSAVPPSENAASNGLNSVMRTLGSTVAATVVGVILSTQAVVADGESIPTTGAFQLSFGIGAVVALVGMLIAFFIPRGNARFGNTASIPVQ</sequence>
<proteinExistence type="predicted"/>
<keyword evidence="9" id="KW-1185">Reference proteome</keyword>
<evidence type="ECO:0000256" key="3">
    <source>
        <dbReference type="ARBA" id="ARBA00022989"/>
    </source>
</evidence>
<name>A0A841AH00_9MICO</name>
<dbReference type="InterPro" id="IPR020846">
    <property type="entry name" value="MFS_dom"/>
</dbReference>
<dbReference type="PANTHER" id="PTHR23501:SF197">
    <property type="entry name" value="COMD"/>
    <property type="match status" value="1"/>
</dbReference>
<evidence type="ECO:0000259" key="7">
    <source>
        <dbReference type="PROSITE" id="PS50850"/>
    </source>
</evidence>
<gene>
    <name evidence="8" type="ORF">HD599_000007</name>
</gene>
<feature type="transmembrane region" description="Helical" evidence="6">
    <location>
        <begin position="75"/>
        <end position="95"/>
    </location>
</feature>
<feature type="compositionally biased region" description="Polar residues" evidence="5">
    <location>
        <begin position="1"/>
        <end position="10"/>
    </location>
</feature>
<evidence type="ECO:0000256" key="1">
    <source>
        <dbReference type="ARBA" id="ARBA00004651"/>
    </source>
</evidence>
<feature type="transmembrane region" description="Helical" evidence="6">
    <location>
        <begin position="429"/>
        <end position="449"/>
    </location>
</feature>
<dbReference type="EMBL" id="JACHMJ010000001">
    <property type="protein sequence ID" value="MBB5841684.1"/>
    <property type="molecule type" value="Genomic_DNA"/>
</dbReference>
<keyword evidence="3 6" id="KW-1133">Transmembrane helix</keyword>
<feature type="transmembrane region" description="Helical" evidence="6">
    <location>
        <begin position="290"/>
        <end position="314"/>
    </location>
</feature>
<dbReference type="Gene3D" id="1.20.1250.20">
    <property type="entry name" value="MFS general substrate transporter like domains"/>
    <property type="match status" value="2"/>
</dbReference>
<dbReference type="PROSITE" id="PS50850">
    <property type="entry name" value="MFS"/>
    <property type="match status" value="1"/>
</dbReference>
<dbReference type="PANTHER" id="PTHR23501">
    <property type="entry name" value="MAJOR FACILITATOR SUPERFAMILY"/>
    <property type="match status" value="1"/>
</dbReference>
<dbReference type="RefSeq" id="WP_343061808.1">
    <property type="nucleotide sequence ID" value="NZ_JACHMJ010000001.1"/>
</dbReference>
<feature type="transmembrane region" description="Helical" evidence="6">
    <location>
        <begin position="36"/>
        <end position="55"/>
    </location>
</feature>
<dbReference type="GO" id="GO:0022857">
    <property type="term" value="F:transmembrane transporter activity"/>
    <property type="evidence" value="ECO:0007669"/>
    <property type="project" value="InterPro"/>
</dbReference>
<dbReference type="GO" id="GO:0005886">
    <property type="term" value="C:plasma membrane"/>
    <property type="evidence" value="ECO:0007669"/>
    <property type="project" value="UniProtKB-SubCell"/>
</dbReference>
<comment type="caution">
    <text evidence="8">The sequence shown here is derived from an EMBL/GenBank/DDBJ whole genome shotgun (WGS) entry which is preliminary data.</text>
</comment>
<dbReference type="SUPFAM" id="SSF103473">
    <property type="entry name" value="MFS general substrate transporter"/>
    <property type="match status" value="2"/>
</dbReference>
<feature type="transmembrane region" description="Helical" evidence="6">
    <location>
        <begin position="386"/>
        <end position="408"/>
    </location>
</feature>
<keyword evidence="4 6" id="KW-0472">Membrane</keyword>